<dbReference type="Proteomes" id="UP000000377">
    <property type="component" value="Chromosome"/>
</dbReference>
<proteinExistence type="predicted"/>
<dbReference type="AlphaFoldDB" id="D7CEH9"/>
<keyword evidence="3" id="KW-1185">Reference proteome</keyword>
<evidence type="ECO:0000313" key="2">
    <source>
        <dbReference type="EMBL" id="ADI08875.1"/>
    </source>
</evidence>
<dbReference type="HOGENOM" id="CLU_2902149_0_0_11"/>
<organism evidence="2 3">
    <name type="scientific">Streptomyces bingchenggensis (strain BCW-1)</name>
    <dbReference type="NCBI Taxonomy" id="749414"/>
    <lineage>
        <taxon>Bacteria</taxon>
        <taxon>Bacillati</taxon>
        <taxon>Actinomycetota</taxon>
        <taxon>Actinomycetes</taxon>
        <taxon>Kitasatosporales</taxon>
        <taxon>Streptomycetaceae</taxon>
        <taxon>Streptomyces</taxon>
    </lineage>
</organism>
<name>D7CEH9_STRBB</name>
<feature type="region of interest" description="Disordered" evidence="1">
    <location>
        <begin position="1"/>
        <end position="47"/>
    </location>
</feature>
<accession>D7CEH9</accession>
<protein>
    <submittedName>
        <fullName evidence="2">Uncharacterized protein</fullName>
    </submittedName>
</protein>
<dbReference type="RefSeq" id="WP_014178338.1">
    <property type="nucleotide sequence ID" value="NC_016582.1"/>
</dbReference>
<gene>
    <name evidence="2" type="ordered locus">SBI_05755</name>
</gene>
<sequence length="62" mass="6626">MRSAVMAPLRVSARRHTSRLGTGSSVRGAGQGLLPGAGEERRAGDDEGNIVEMYIQHEGYVD</sequence>
<dbReference type="STRING" id="749414.SBI_05755"/>
<dbReference type="EMBL" id="CP002047">
    <property type="protein sequence ID" value="ADI08875.1"/>
    <property type="molecule type" value="Genomic_DNA"/>
</dbReference>
<dbReference type="PATRIC" id="fig|749414.3.peg.5941"/>
<evidence type="ECO:0000256" key="1">
    <source>
        <dbReference type="SAM" id="MobiDB-lite"/>
    </source>
</evidence>
<evidence type="ECO:0000313" key="3">
    <source>
        <dbReference type="Proteomes" id="UP000000377"/>
    </source>
</evidence>
<dbReference type="KEGG" id="sbh:SBI_05755"/>
<reference evidence="2 3" key="1">
    <citation type="journal article" date="2010" name="J. Bacteriol.">
        <title>Genome sequence of the milbemycin-producing bacterium Streptomyces bingchenggensis.</title>
        <authorList>
            <person name="Wang X.J."/>
            <person name="Yan Y.J."/>
            <person name="Zhang B."/>
            <person name="An J."/>
            <person name="Wang J.J."/>
            <person name="Tian J."/>
            <person name="Jiang L."/>
            <person name="Chen Y.H."/>
            <person name="Huang S.X."/>
            <person name="Yin M."/>
            <person name="Zhang J."/>
            <person name="Gao A.L."/>
            <person name="Liu C.X."/>
            <person name="Zhu Z.X."/>
            <person name="Xiang W.S."/>
        </authorList>
    </citation>
    <scope>NUCLEOTIDE SEQUENCE [LARGE SCALE GENOMIC DNA]</scope>
    <source>
        <strain evidence="2 3">BCW-1</strain>
    </source>
</reference>